<dbReference type="PANTHER" id="PTHR37540">
    <property type="entry name" value="TRANSCRIPTION FACTOR (ACR-2), PUTATIVE-RELATED-RELATED"/>
    <property type="match status" value="1"/>
</dbReference>
<accession>A0A4Z0Z3S0</accession>
<protein>
    <submittedName>
        <fullName evidence="3">Uncharacterized protein</fullName>
    </submittedName>
</protein>
<sequence length="462" mass="51923">MPQFEFVNVGQPGDEKKQSSKIRRHVMKDIVASGLSSSSRAQPEQVLVPNPLEECKLGDIVFPLQIDEEQRKLARHLFADARSSYHPFLLPWLSIGLSDAAAWYITLANAVVFRNMKPGDAKPEFNTNTEAMKWYTLSLQSISKRLADPRERTEGLIGAITGFICHDTSTGNFTRQQIHLQGLKRLVDDIGGIDEIINPALRHDLTGASYRNTLPYFGVPKGSLTDIDTRNDTIYFKMLLDSWDKSCPYLGDIHSALKATAAVASYVNQHCHAFKFWTEDMTAARLLAPALHEVLSLEGRALPSQPSDSEYSGTAAREAFRRSLLIFLASLKAKFGVAKFELKRHLHDFRQIPKIPHVDWALIPELNLWAHAIAALEEESDQRSWHVSAIVSIMESAEFTSSQQALDVVRGIIWVEDLFVEKVETLCHEIDSLLASRTIHWLSKTSISPRLTELIDTPNERG</sequence>
<dbReference type="AlphaFoldDB" id="A0A4Z0Z3S0"/>
<feature type="region of interest" description="Disordered" evidence="2">
    <location>
        <begin position="1"/>
        <end position="21"/>
    </location>
</feature>
<dbReference type="EMBL" id="SKBN01000046">
    <property type="protein sequence ID" value="TGJ85403.1"/>
    <property type="molecule type" value="Genomic_DNA"/>
</dbReference>
<keyword evidence="1" id="KW-0539">Nucleus</keyword>
<dbReference type="InterPro" id="IPR021858">
    <property type="entry name" value="Fun_TF"/>
</dbReference>
<dbReference type="STRING" id="37992.A0A4Z0Z3S0"/>
<evidence type="ECO:0000256" key="1">
    <source>
        <dbReference type="ARBA" id="ARBA00023242"/>
    </source>
</evidence>
<reference evidence="3 4" key="1">
    <citation type="submission" date="2019-03" db="EMBL/GenBank/DDBJ databases">
        <title>Draft genome sequence of Xylaria hypoxylon DSM 108379, a ubiquitous saprotrophic-parasitic fungi on hardwood.</title>
        <authorList>
            <person name="Buettner E."/>
            <person name="Leonhardt S."/>
            <person name="Gebauer A.M."/>
            <person name="Liers C."/>
            <person name="Hofrichter M."/>
            <person name="Kellner H."/>
        </authorList>
    </citation>
    <scope>NUCLEOTIDE SEQUENCE [LARGE SCALE GENOMIC DNA]</scope>
    <source>
        <strain evidence="3 4">DSM 108379</strain>
    </source>
</reference>
<dbReference type="Pfam" id="PF11951">
    <property type="entry name" value="Fungal_trans_2"/>
    <property type="match status" value="1"/>
</dbReference>
<evidence type="ECO:0000313" key="3">
    <source>
        <dbReference type="EMBL" id="TGJ85403.1"/>
    </source>
</evidence>
<keyword evidence="4" id="KW-1185">Reference proteome</keyword>
<evidence type="ECO:0000313" key="4">
    <source>
        <dbReference type="Proteomes" id="UP000297716"/>
    </source>
</evidence>
<proteinExistence type="predicted"/>
<dbReference type="OrthoDB" id="3469225at2759"/>
<name>A0A4Z0Z3S0_9PEZI</name>
<evidence type="ECO:0000256" key="2">
    <source>
        <dbReference type="SAM" id="MobiDB-lite"/>
    </source>
</evidence>
<gene>
    <name evidence="3" type="ORF">E0Z10_g3382</name>
</gene>
<dbReference type="PANTHER" id="PTHR37540:SF5">
    <property type="entry name" value="TRANSCRIPTION FACTOR DOMAIN-CONTAINING PROTEIN"/>
    <property type="match status" value="1"/>
</dbReference>
<dbReference type="Proteomes" id="UP000297716">
    <property type="component" value="Unassembled WGS sequence"/>
</dbReference>
<organism evidence="3 4">
    <name type="scientific">Xylaria hypoxylon</name>
    <dbReference type="NCBI Taxonomy" id="37992"/>
    <lineage>
        <taxon>Eukaryota</taxon>
        <taxon>Fungi</taxon>
        <taxon>Dikarya</taxon>
        <taxon>Ascomycota</taxon>
        <taxon>Pezizomycotina</taxon>
        <taxon>Sordariomycetes</taxon>
        <taxon>Xylariomycetidae</taxon>
        <taxon>Xylariales</taxon>
        <taxon>Xylariaceae</taxon>
        <taxon>Xylaria</taxon>
    </lineage>
</organism>
<comment type="caution">
    <text evidence="3">The sequence shown here is derived from an EMBL/GenBank/DDBJ whole genome shotgun (WGS) entry which is preliminary data.</text>
</comment>